<dbReference type="PANTHER" id="PTHR30290">
    <property type="entry name" value="PERIPLASMIC BINDING COMPONENT OF ABC TRANSPORTER"/>
    <property type="match status" value="1"/>
</dbReference>
<dbReference type="OrthoDB" id="5894719at2"/>
<keyword evidence="5" id="KW-1185">Reference proteome</keyword>
<dbReference type="GO" id="GO:0015833">
    <property type="term" value="P:peptide transport"/>
    <property type="evidence" value="ECO:0007669"/>
    <property type="project" value="TreeGrafter"/>
</dbReference>
<dbReference type="Proteomes" id="UP000078148">
    <property type="component" value="Chromosome"/>
</dbReference>
<dbReference type="Gene3D" id="3.40.190.10">
    <property type="entry name" value="Periplasmic binding protein-like II"/>
    <property type="match status" value="1"/>
</dbReference>
<feature type="domain" description="Solute-binding protein family 5" evidence="2">
    <location>
        <begin position="179"/>
        <end position="463"/>
    </location>
</feature>
<accession>A0A172ZHI9</accession>
<reference evidence="4 5" key="2">
    <citation type="journal article" date="2016" name="Int. J. Syst. Evol. Microbiol.">
        <title>Paenibacillus bovis sp. nov., isolated from raw yak (Bos grunniens) milk.</title>
        <authorList>
            <person name="Gao C."/>
            <person name="Han J."/>
            <person name="Liu Z."/>
            <person name="Xu X."/>
            <person name="Hang F."/>
            <person name="Wu Z."/>
        </authorList>
    </citation>
    <scope>NUCLEOTIDE SEQUENCE [LARGE SCALE GENOMIC DNA]</scope>
    <source>
        <strain evidence="4 5">BD3526</strain>
    </source>
</reference>
<dbReference type="Pfam" id="PF00496">
    <property type="entry name" value="SBP_bac_5"/>
    <property type="match status" value="1"/>
</dbReference>
<evidence type="ECO:0000256" key="1">
    <source>
        <dbReference type="ARBA" id="ARBA00023125"/>
    </source>
</evidence>
<dbReference type="AlphaFoldDB" id="A0A172ZHI9"/>
<dbReference type="Pfam" id="PF12793">
    <property type="entry name" value="SgrR_N"/>
    <property type="match status" value="1"/>
</dbReference>
<proteinExistence type="predicted"/>
<dbReference type="KEGG" id="pbv:AR543_14520"/>
<evidence type="ECO:0000313" key="5">
    <source>
        <dbReference type="Proteomes" id="UP000078148"/>
    </source>
</evidence>
<organism evidence="4 5">
    <name type="scientific">Paenibacillus bovis</name>
    <dbReference type="NCBI Taxonomy" id="1616788"/>
    <lineage>
        <taxon>Bacteria</taxon>
        <taxon>Bacillati</taxon>
        <taxon>Bacillota</taxon>
        <taxon>Bacilli</taxon>
        <taxon>Bacillales</taxon>
        <taxon>Paenibacillaceae</taxon>
        <taxon>Paenibacillus</taxon>
    </lineage>
</organism>
<evidence type="ECO:0000259" key="3">
    <source>
        <dbReference type="Pfam" id="PF12793"/>
    </source>
</evidence>
<dbReference type="GO" id="GO:1904680">
    <property type="term" value="F:peptide transmembrane transporter activity"/>
    <property type="evidence" value="ECO:0007669"/>
    <property type="project" value="TreeGrafter"/>
</dbReference>
<dbReference type="PANTHER" id="PTHR30290:SF72">
    <property type="entry name" value="HTH-TYPE TRANSCRIPTIONAL REGULATOR SGRR"/>
    <property type="match status" value="1"/>
</dbReference>
<dbReference type="Gene3D" id="3.10.105.10">
    <property type="entry name" value="Dipeptide-binding Protein, Domain 3"/>
    <property type="match status" value="1"/>
</dbReference>
<feature type="domain" description="Transcriptional regulator SgrR N-terminal HTH" evidence="3">
    <location>
        <begin position="10"/>
        <end position="106"/>
    </location>
</feature>
<evidence type="ECO:0000259" key="2">
    <source>
        <dbReference type="Pfam" id="PF00496"/>
    </source>
</evidence>
<reference evidence="5" key="1">
    <citation type="submission" date="2015-10" db="EMBL/GenBank/DDBJ databases">
        <title>Genome of Paenibacillus bovis sp. nov.</title>
        <authorList>
            <person name="Wu Z."/>
            <person name="Gao C."/>
            <person name="Liu Z."/>
            <person name="Zheng H."/>
        </authorList>
    </citation>
    <scope>NUCLEOTIDE SEQUENCE [LARGE SCALE GENOMIC DNA]</scope>
    <source>
        <strain evidence="5">BD3526</strain>
    </source>
</reference>
<dbReference type="SUPFAM" id="SSF53850">
    <property type="entry name" value="Periplasmic binding protein-like II"/>
    <property type="match status" value="1"/>
</dbReference>
<dbReference type="InterPro" id="IPR000914">
    <property type="entry name" value="SBP_5_dom"/>
</dbReference>
<evidence type="ECO:0000313" key="4">
    <source>
        <dbReference type="EMBL" id="ANF97096.1"/>
    </source>
</evidence>
<dbReference type="InterPro" id="IPR039424">
    <property type="entry name" value="SBP_5"/>
</dbReference>
<dbReference type="InterPro" id="IPR025370">
    <property type="entry name" value="SgrR_HTH_N"/>
</dbReference>
<sequence length="586" mass="69312">MDNDAIQYLQLYDKLNPQRLHHTPLSVTVAMLAEMLCCTPRNVKFILRRLESRNWIIWQPGRGRGNTSQLQFLYPGTDIMEIRVRQLLDKDRVKEALELIGTLDTDEHSRERLWNILHVYLGMHSEQEESSVQDVLRMIRYRPLEKLNTASVFTAFEVFILRQITDTLLAYDAGSGQFLPRVAHRWEHNEDHTIWTFYLRKGVRFHDGTLLTARDVQYTWERLCRQQSSALWLYRDIREVEHKGDHVVTFHLQRSNLFFLHLITNVYMAILPAHIEQEECRIGSGPFRISELTANKLSLLAFDDYYGLRPVLDRVDVWFMPEQGHNGRLYQITERDDQMASRQINHPVLGCRYLRFDFRSAGIQHHPRFRECIRHLYDGNKMMRELGGDRIAAAYSLLPWKSASYRPLQEGSLTVAEQLLRQSGYDGSELGLSFLDKKEEQIEAQWLQQQAARIGLRLRLLPCTQSYGTMLYGRDRGEIMLGMEILEDDWEWDMINFFGNEGNYLYHALGHEQQLQLKSMLEGIMQLEQEQREEILDRIERRMREENWVIYGNHLNQQAYFNRNLYGLHIESFGFPNLSALWIRKK</sequence>
<dbReference type="EMBL" id="CP013023">
    <property type="protein sequence ID" value="ANF97096.1"/>
    <property type="molecule type" value="Genomic_DNA"/>
</dbReference>
<name>A0A172ZHI9_9BACL</name>
<dbReference type="RefSeq" id="WP_060535212.1">
    <property type="nucleotide sequence ID" value="NZ_CP013023.1"/>
</dbReference>
<dbReference type="GO" id="GO:0003677">
    <property type="term" value="F:DNA binding"/>
    <property type="evidence" value="ECO:0007669"/>
    <property type="project" value="UniProtKB-KW"/>
</dbReference>
<evidence type="ECO:0008006" key="6">
    <source>
        <dbReference type="Google" id="ProtNLM"/>
    </source>
</evidence>
<dbReference type="STRING" id="1616788.AR543_14520"/>
<protein>
    <recommendedName>
        <fullName evidence="6">ABC transporter substrate-binding protein</fullName>
    </recommendedName>
</protein>
<keyword evidence="1" id="KW-0238">DNA-binding</keyword>
<gene>
    <name evidence="4" type="ORF">AR543_14520</name>
</gene>